<gene>
    <name evidence="5" type="ORF">VB776_08490</name>
</gene>
<feature type="domain" description="Carboxylesterase type B" evidence="4">
    <location>
        <begin position="25"/>
        <end position="495"/>
    </location>
</feature>
<keyword evidence="6" id="KW-1185">Reference proteome</keyword>
<evidence type="ECO:0000313" key="6">
    <source>
        <dbReference type="Proteomes" id="UP001303899"/>
    </source>
</evidence>
<comment type="similarity">
    <text evidence="1 3">Belongs to the type-B carboxylesterase/lipase family.</text>
</comment>
<evidence type="ECO:0000256" key="3">
    <source>
        <dbReference type="RuleBase" id="RU361235"/>
    </source>
</evidence>
<comment type="caution">
    <text evidence="5">The sequence shown here is derived from an EMBL/GenBank/DDBJ whole genome shotgun (WGS) entry which is preliminary data.</text>
</comment>
<dbReference type="PROSITE" id="PS00122">
    <property type="entry name" value="CARBOXYLESTERASE_B_1"/>
    <property type="match status" value="1"/>
</dbReference>
<dbReference type="InterPro" id="IPR002018">
    <property type="entry name" value="CarbesteraseB"/>
</dbReference>
<evidence type="ECO:0000259" key="4">
    <source>
        <dbReference type="Pfam" id="PF00135"/>
    </source>
</evidence>
<dbReference type="Gene3D" id="3.40.50.1820">
    <property type="entry name" value="alpha/beta hydrolase"/>
    <property type="match status" value="1"/>
</dbReference>
<dbReference type="InterPro" id="IPR050309">
    <property type="entry name" value="Type-B_Carboxylest/Lipase"/>
</dbReference>
<dbReference type="EC" id="3.1.1.-" evidence="3"/>
<dbReference type="RefSeq" id="WP_323328000.1">
    <property type="nucleotide sequence ID" value="NZ_JAYGIL010000008.1"/>
</dbReference>
<accession>A0ABU5S374</accession>
<protein>
    <recommendedName>
        <fullName evidence="3">Carboxylic ester hydrolase</fullName>
        <ecNumber evidence="3">3.1.1.-</ecNumber>
    </recommendedName>
</protein>
<dbReference type="PANTHER" id="PTHR11559">
    <property type="entry name" value="CARBOXYLESTERASE"/>
    <property type="match status" value="1"/>
</dbReference>
<name>A0ABU5S374_9BACT</name>
<sequence>MKSVLILICAVCNCFIVIAQEKYSLVKTNYGLVEGYISSSNVHTFKGIPYAAPPIGENRWKAPMRLASWKGKKICRAYGPNAMQDKPAPFRGYTVEFLPPVEPISEDCLYLNVWTNSTSKTAKKGVLVWIHGGAFMGGGSAVPIQDGEALAQKGIVLVSINYRVNAFGFLAHSELSAESPTKTSGNYGLLDQIAALRWVKENIQNFGGDPNNITIAGQSAGSMSVNCLVSSPLAKGLFQKAIAESGACFTSGNPLVKTPSMQQEEQEGANFLKKCGVSSIKELRALPSEVIVQNVKRFFAPVIDRYVLPEPIPAIVTKKKDNPIVLLTGWNEDEGGKKVQPSTLKEYEESVEKQFKENSSKVLAAYAPANEQDIAVKKAKLESDVIFGLQNFTWANLHSQNGRKVYVYRFAQDIKPKGDALYGAFHTAEVPFAFDNLKFFNRDWEQQDHQLAKSMSSYWVNFVKNGNPNGVSLPEWQPYESQKKMIMMFNEKPSAVTLPNASALDVLYSILKY</sequence>
<evidence type="ECO:0000256" key="1">
    <source>
        <dbReference type="ARBA" id="ARBA00005964"/>
    </source>
</evidence>
<dbReference type="InterPro" id="IPR019826">
    <property type="entry name" value="Carboxylesterase_B_AS"/>
</dbReference>
<proteinExistence type="inferred from homology"/>
<dbReference type="Proteomes" id="UP001303899">
    <property type="component" value="Unassembled WGS sequence"/>
</dbReference>
<evidence type="ECO:0000313" key="5">
    <source>
        <dbReference type="EMBL" id="MEA5402949.1"/>
    </source>
</evidence>
<dbReference type="Pfam" id="PF00135">
    <property type="entry name" value="COesterase"/>
    <property type="match status" value="1"/>
</dbReference>
<keyword evidence="2 3" id="KW-0378">Hydrolase</keyword>
<dbReference type="SUPFAM" id="SSF53474">
    <property type="entry name" value="alpha/beta-Hydrolases"/>
    <property type="match status" value="1"/>
</dbReference>
<reference evidence="5 6" key="1">
    <citation type="submission" date="2023-12" db="EMBL/GenBank/DDBJ databases">
        <title>Novel species of the genus Arcicella isolated from rivers.</title>
        <authorList>
            <person name="Lu H."/>
        </authorList>
    </citation>
    <scope>NUCLEOTIDE SEQUENCE [LARGE SCALE GENOMIC DNA]</scope>
    <source>
        <strain evidence="5 6">DC2W</strain>
    </source>
</reference>
<dbReference type="InterPro" id="IPR029058">
    <property type="entry name" value="AB_hydrolase_fold"/>
</dbReference>
<evidence type="ECO:0000256" key="2">
    <source>
        <dbReference type="ARBA" id="ARBA00022801"/>
    </source>
</evidence>
<organism evidence="5 6">
    <name type="scientific">Arcicella gelida</name>
    <dbReference type="NCBI Taxonomy" id="2984195"/>
    <lineage>
        <taxon>Bacteria</taxon>
        <taxon>Pseudomonadati</taxon>
        <taxon>Bacteroidota</taxon>
        <taxon>Cytophagia</taxon>
        <taxon>Cytophagales</taxon>
        <taxon>Flectobacillaceae</taxon>
        <taxon>Arcicella</taxon>
    </lineage>
</organism>
<dbReference type="EMBL" id="JAYGIL010000008">
    <property type="protein sequence ID" value="MEA5402949.1"/>
    <property type="molecule type" value="Genomic_DNA"/>
</dbReference>